<evidence type="ECO:0000313" key="2">
    <source>
        <dbReference type="Proteomes" id="UP000186102"/>
    </source>
</evidence>
<dbReference type="InterPro" id="IPR021321">
    <property type="entry name" value="DUF2922"/>
</dbReference>
<dbReference type="AlphaFoldDB" id="A0A1Q8QJA5"/>
<dbReference type="Pfam" id="PF11148">
    <property type="entry name" value="DUF2922"/>
    <property type="match status" value="1"/>
</dbReference>
<dbReference type="Proteomes" id="UP000186102">
    <property type="component" value="Unassembled WGS sequence"/>
</dbReference>
<evidence type="ECO:0000313" key="1">
    <source>
        <dbReference type="EMBL" id="OLN27437.1"/>
    </source>
</evidence>
<comment type="caution">
    <text evidence="1">The sequence shown here is derived from an EMBL/GenBank/DDBJ whole genome shotgun (WGS) entry which is preliminary data.</text>
</comment>
<sequence>MNGEWCFGRHELTFTTAGGKTFSITIPDPREDLDKAQAEDVMNTIIQKNVFLNFPGTYNIPDDYQFVTHNTPAMG</sequence>
<protein>
    <recommendedName>
        <fullName evidence="3">DUF2922 family protein</fullName>
    </recommendedName>
</protein>
<dbReference type="OrthoDB" id="9795264at2"/>
<keyword evidence="2" id="KW-1185">Reference proteome</keyword>
<accession>A0A1Q8QJA5</accession>
<reference evidence="1 2" key="1">
    <citation type="submission" date="2016-09" db="EMBL/GenBank/DDBJ databases">
        <title>Complete genome of Desulfosporosinus sp. OL.</title>
        <authorList>
            <person name="Mardanov A."/>
            <person name="Beletsky A."/>
            <person name="Panova A."/>
            <person name="Karnachuk O."/>
            <person name="Ravin N."/>
        </authorList>
    </citation>
    <scope>NUCLEOTIDE SEQUENCE [LARGE SCALE GENOMIC DNA]</scope>
    <source>
        <strain evidence="1 2">OL</strain>
    </source>
</reference>
<gene>
    <name evidence="1" type="ORF">DSOL_4514</name>
</gene>
<dbReference type="EMBL" id="MLBF01000057">
    <property type="protein sequence ID" value="OLN27437.1"/>
    <property type="molecule type" value="Genomic_DNA"/>
</dbReference>
<evidence type="ECO:0008006" key="3">
    <source>
        <dbReference type="Google" id="ProtNLM"/>
    </source>
</evidence>
<organism evidence="1 2">
    <name type="scientific">Desulfosporosinus metallidurans</name>
    <dbReference type="NCBI Taxonomy" id="1888891"/>
    <lineage>
        <taxon>Bacteria</taxon>
        <taxon>Bacillati</taxon>
        <taxon>Bacillota</taxon>
        <taxon>Clostridia</taxon>
        <taxon>Eubacteriales</taxon>
        <taxon>Desulfitobacteriaceae</taxon>
        <taxon>Desulfosporosinus</taxon>
    </lineage>
</organism>
<name>A0A1Q8QJA5_9FIRM</name>
<dbReference type="RefSeq" id="WP_075366860.1">
    <property type="nucleotide sequence ID" value="NZ_MLBF01000057.1"/>
</dbReference>
<proteinExistence type="predicted"/>